<name>A0AAN9CHF6_9TELE</name>
<reference evidence="3 4" key="1">
    <citation type="submission" date="2024-02" db="EMBL/GenBank/DDBJ databases">
        <title>Chromosome-level genome assembly of the Eurasian Minnow (Phoxinus phoxinus).</title>
        <authorList>
            <person name="Oriowo T.O."/>
            <person name="Martin S."/>
            <person name="Stange M."/>
            <person name="Chrysostomakis Y."/>
            <person name="Brown T."/>
            <person name="Winkler S."/>
            <person name="Kukowka S."/>
            <person name="Myers E.W."/>
            <person name="Bohne A."/>
        </authorList>
    </citation>
    <scope>NUCLEOTIDE SEQUENCE [LARGE SCALE GENOMIC DNA]</scope>
    <source>
        <strain evidence="3">ZFMK-TIS-60720</strain>
        <tissue evidence="3">Whole Organism</tissue>
    </source>
</reference>
<keyword evidence="4" id="KW-1185">Reference proteome</keyword>
<evidence type="ECO:0000256" key="2">
    <source>
        <dbReference type="SAM" id="SignalP"/>
    </source>
</evidence>
<keyword evidence="2" id="KW-0732">Signal</keyword>
<comment type="caution">
    <text evidence="3">The sequence shown here is derived from an EMBL/GenBank/DDBJ whole genome shotgun (WGS) entry which is preliminary data.</text>
</comment>
<dbReference type="EMBL" id="JAYKXH010000018">
    <property type="protein sequence ID" value="KAK7137091.1"/>
    <property type="molecule type" value="Genomic_DNA"/>
</dbReference>
<evidence type="ECO:0000313" key="3">
    <source>
        <dbReference type="EMBL" id="KAK7137091.1"/>
    </source>
</evidence>
<accession>A0AAN9CHF6</accession>
<dbReference type="AlphaFoldDB" id="A0AAN9CHF6"/>
<feature type="chain" id="PRO_5042828022" evidence="2">
    <location>
        <begin position="22"/>
        <end position="161"/>
    </location>
</feature>
<feature type="signal peptide" evidence="2">
    <location>
        <begin position="1"/>
        <end position="21"/>
    </location>
</feature>
<feature type="region of interest" description="Disordered" evidence="1">
    <location>
        <begin position="138"/>
        <end position="161"/>
    </location>
</feature>
<proteinExistence type="predicted"/>
<evidence type="ECO:0000313" key="4">
    <source>
        <dbReference type="Proteomes" id="UP001364617"/>
    </source>
</evidence>
<sequence length="161" mass="18382">MLDHFSLHIFLFFQVLSETLGSWNYVQVLVLAHRWSSCSDNLRLSHKRSRRQTLPPRPPSFTSPRSLLATPSLHPSQTQGSWEQVFTSYNWALFLKILYLSAQSTLKLFKLTLWLPRLSHPSQILGYSVASCARLPPSAPHPSNTATHPFSEGKHSRSKQM</sequence>
<gene>
    <name evidence="3" type="ORF">R3I93_017228</name>
</gene>
<organism evidence="3 4">
    <name type="scientific">Phoxinus phoxinus</name>
    <name type="common">Eurasian minnow</name>
    <dbReference type="NCBI Taxonomy" id="58324"/>
    <lineage>
        <taxon>Eukaryota</taxon>
        <taxon>Metazoa</taxon>
        <taxon>Chordata</taxon>
        <taxon>Craniata</taxon>
        <taxon>Vertebrata</taxon>
        <taxon>Euteleostomi</taxon>
        <taxon>Actinopterygii</taxon>
        <taxon>Neopterygii</taxon>
        <taxon>Teleostei</taxon>
        <taxon>Ostariophysi</taxon>
        <taxon>Cypriniformes</taxon>
        <taxon>Leuciscidae</taxon>
        <taxon>Phoxininae</taxon>
        <taxon>Phoxinus</taxon>
    </lineage>
</organism>
<dbReference type="Proteomes" id="UP001364617">
    <property type="component" value="Unassembled WGS sequence"/>
</dbReference>
<feature type="region of interest" description="Disordered" evidence="1">
    <location>
        <begin position="46"/>
        <end position="78"/>
    </location>
</feature>
<evidence type="ECO:0000256" key="1">
    <source>
        <dbReference type="SAM" id="MobiDB-lite"/>
    </source>
</evidence>
<protein>
    <submittedName>
        <fullName evidence="3">Uncharacterized protein</fullName>
    </submittedName>
</protein>